<evidence type="ECO:0000256" key="1">
    <source>
        <dbReference type="ARBA" id="ARBA00022614"/>
    </source>
</evidence>
<organism evidence="4 5">
    <name type="scientific">Asbolus verrucosus</name>
    <name type="common">Desert ironclad beetle</name>
    <dbReference type="NCBI Taxonomy" id="1661398"/>
    <lineage>
        <taxon>Eukaryota</taxon>
        <taxon>Metazoa</taxon>
        <taxon>Ecdysozoa</taxon>
        <taxon>Arthropoda</taxon>
        <taxon>Hexapoda</taxon>
        <taxon>Insecta</taxon>
        <taxon>Pterygota</taxon>
        <taxon>Neoptera</taxon>
        <taxon>Endopterygota</taxon>
        <taxon>Coleoptera</taxon>
        <taxon>Polyphaga</taxon>
        <taxon>Cucujiformia</taxon>
        <taxon>Tenebrionidae</taxon>
        <taxon>Pimeliinae</taxon>
        <taxon>Asbolus</taxon>
    </lineage>
</organism>
<feature type="region of interest" description="Disordered" evidence="3">
    <location>
        <begin position="397"/>
        <end position="417"/>
    </location>
</feature>
<keyword evidence="5" id="KW-1185">Reference proteome</keyword>
<dbReference type="Gene3D" id="3.80.10.10">
    <property type="entry name" value="Ribonuclease Inhibitor"/>
    <property type="match status" value="2"/>
</dbReference>
<dbReference type="SUPFAM" id="SSF52058">
    <property type="entry name" value="L domain-like"/>
    <property type="match status" value="1"/>
</dbReference>
<comment type="caution">
    <text evidence="4">The sequence shown here is derived from an EMBL/GenBank/DDBJ whole genome shotgun (WGS) entry which is preliminary data.</text>
</comment>
<proteinExistence type="predicted"/>
<dbReference type="InterPro" id="IPR032675">
    <property type="entry name" value="LRR_dom_sf"/>
</dbReference>
<dbReference type="AlphaFoldDB" id="A0A482WCS2"/>
<dbReference type="PANTHER" id="PTHR48051">
    <property type="match status" value="1"/>
</dbReference>
<dbReference type="STRING" id="1661398.A0A482WCS2"/>
<sequence length="444" mass="51949">SDDSKAIDLCKLNDFFSNNIDFELSKISILELNNCDIIEVPRNIQKLNLKQLILTHNNLKEVPSCLYSGLKTLELLDLSHNFIKSFDIEPACSCTIATLKLNDNQIHNFPHWILTLRCPKLVELIYTNNNIVTLKTSHTVNIKKLEMCNCHLLDVDFQFLKAIKTLEYLDISNNNPVSHNENRFKDIDQLFVQAEWKSMNVLKLNNLTISILPPGIFWIMSLSELHLNNCDLSWIPEDVQYLTNLRILDVSYNAVCSLPSQLCHLKNLEVVKAPFNNISSIRNFKNNLEILDLYNNCLETFPNNVDKIKFIDVEQNLFDTVCVENYNEYLEKCKQLRQMFNYTRMNGCKELLEESLPSGNYDKDSLNSESEECTEHYQNQIYEVEFENWDEEKPKVFEQKNPEVTSSDDEWEGKEDINKDKENSKFLKPYFDVNEEWIFCDAEE</sequence>
<evidence type="ECO:0000313" key="4">
    <source>
        <dbReference type="EMBL" id="RZC43042.1"/>
    </source>
</evidence>
<dbReference type="GO" id="GO:0005737">
    <property type="term" value="C:cytoplasm"/>
    <property type="evidence" value="ECO:0007669"/>
    <property type="project" value="TreeGrafter"/>
</dbReference>
<dbReference type="InterPro" id="IPR003591">
    <property type="entry name" value="Leu-rich_rpt_typical-subtyp"/>
</dbReference>
<feature type="non-terminal residue" evidence="4">
    <location>
        <position position="1"/>
    </location>
</feature>
<dbReference type="InterPro" id="IPR050216">
    <property type="entry name" value="LRR_domain-containing"/>
</dbReference>
<dbReference type="InterPro" id="IPR001611">
    <property type="entry name" value="Leu-rich_rpt"/>
</dbReference>
<evidence type="ECO:0000256" key="3">
    <source>
        <dbReference type="SAM" id="MobiDB-lite"/>
    </source>
</evidence>
<keyword evidence="1" id="KW-0433">Leucine-rich repeat</keyword>
<dbReference type="PANTHER" id="PTHR48051:SF54">
    <property type="entry name" value="LEUCINE-RICH REPEAT-CONTAINING PROTEIN"/>
    <property type="match status" value="1"/>
</dbReference>
<dbReference type="Pfam" id="PF00560">
    <property type="entry name" value="LRR_1"/>
    <property type="match status" value="1"/>
</dbReference>
<dbReference type="PROSITE" id="PS51450">
    <property type="entry name" value="LRR"/>
    <property type="match status" value="2"/>
</dbReference>
<name>A0A482WCS2_ASBVE</name>
<evidence type="ECO:0000313" key="5">
    <source>
        <dbReference type="Proteomes" id="UP000292052"/>
    </source>
</evidence>
<keyword evidence="2" id="KW-0677">Repeat</keyword>
<reference evidence="4 5" key="1">
    <citation type="submission" date="2017-03" db="EMBL/GenBank/DDBJ databases">
        <title>Genome of the blue death feigning beetle - Asbolus verrucosus.</title>
        <authorList>
            <person name="Rider S.D."/>
        </authorList>
    </citation>
    <scope>NUCLEOTIDE SEQUENCE [LARGE SCALE GENOMIC DNA]</scope>
    <source>
        <strain evidence="4">Butters</strain>
        <tissue evidence="4">Head and leg muscle</tissue>
    </source>
</reference>
<accession>A0A482WCS2</accession>
<dbReference type="Proteomes" id="UP000292052">
    <property type="component" value="Unassembled WGS sequence"/>
</dbReference>
<dbReference type="SMART" id="SM00369">
    <property type="entry name" value="LRR_TYP"/>
    <property type="match status" value="4"/>
</dbReference>
<protein>
    <submittedName>
        <fullName evidence="4">LRR 8 domain containing protein</fullName>
    </submittedName>
</protein>
<evidence type="ECO:0000256" key="2">
    <source>
        <dbReference type="ARBA" id="ARBA00022737"/>
    </source>
</evidence>
<gene>
    <name evidence="4" type="ORF">BDFB_011215</name>
</gene>
<dbReference type="EMBL" id="QDEB01002449">
    <property type="protein sequence ID" value="RZC43042.1"/>
    <property type="molecule type" value="Genomic_DNA"/>
</dbReference>
<dbReference type="OrthoDB" id="2021138at2759"/>